<feature type="transmembrane region" description="Helical" evidence="6">
    <location>
        <begin position="277"/>
        <end position="301"/>
    </location>
</feature>
<dbReference type="Pfam" id="PF07690">
    <property type="entry name" value="MFS_1"/>
    <property type="match status" value="1"/>
</dbReference>
<dbReference type="GO" id="GO:0016020">
    <property type="term" value="C:membrane"/>
    <property type="evidence" value="ECO:0007669"/>
    <property type="project" value="UniProtKB-SubCell"/>
</dbReference>
<evidence type="ECO:0000313" key="8">
    <source>
        <dbReference type="EMBL" id="GAO29098.1"/>
    </source>
</evidence>
<evidence type="ECO:0000313" key="9">
    <source>
        <dbReference type="Proteomes" id="UP000032900"/>
    </source>
</evidence>
<evidence type="ECO:0000256" key="5">
    <source>
        <dbReference type="ARBA" id="ARBA00023136"/>
    </source>
</evidence>
<dbReference type="Gene3D" id="1.20.1250.20">
    <property type="entry name" value="MFS general substrate transporter like domains"/>
    <property type="match status" value="1"/>
</dbReference>
<keyword evidence="2" id="KW-0813">Transport</keyword>
<keyword evidence="9" id="KW-1185">Reference proteome</keyword>
<evidence type="ECO:0000256" key="2">
    <source>
        <dbReference type="ARBA" id="ARBA00022448"/>
    </source>
</evidence>
<name>A0A0E9LUW6_9BACT</name>
<feature type="transmembrane region" description="Helical" evidence="6">
    <location>
        <begin position="110"/>
        <end position="126"/>
    </location>
</feature>
<dbReference type="Gene3D" id="1.20.1720.10">
    <property type="entry name" value="Multidrug resistance protein D"/>
    <property type="match status" value="1"/>
</dbReference>
<dbReference type="InterPro" id="IPR020846">
    <property type="entry name" value="MFS_dom"/>
</dbReference>
<evidence type="ECO:0000256" key="6">
    <source>
        <dbReference type="SAM" id="Phobius"/>
    </source>
</evidence>
<organism evidence="8 9">
    <name type="scientific">Geofilum rubicundum JCM 15548</name>
    <dbReference type="NCBI Taxonomy" id="1236989"/>
    <lineage>
        <taxon>Bacteria</taxon>
        <taxon>Pseudomonadati</taxon>
        <taxon>Bacteroidota</taxon>
        <taxon>Bacteroidia</taxon>
        <taxon>Marinilabiliales</taxon>
        <taxon>Marinilabiliaceae</taxon>
        <taxon>Geofilum</taxon>
    </lineage>
</organism>
<keyword evidence="5 6" id="KW-0472">Membrane</keyword>
<sequence>MTMTTGPAILVSEFLPKERGKVLGITVASVYTGLAVGPFAGGILTQQLGWRSIFIVSALFGLAASVVAFLFLGKDTPTNQPRKINLTGSFVYALALMAMVIGSAQIPDQSGWMLLGTGLLLLALFIRIEKKVRFPVIDLSLFARNKLFAFSNIAALINYSATFAIVFLLSLYLQKIKSLSPQEAGTILLFQPLMMALLSPLTGKMSDKIQPRFIATTGMALTAIGLLLFAFLRENTPNTPIILNLILVGTGFALFSSPNMNTIMSSVEKHQYGIASGVSATMRVVGQMVSMTIVTLFFALYIGQTQISQVADDLFMSSLKWTFVAFAAIAFIGIGFSYYRGNIQRR</sequence>
<dbReference type="STRING" id="1236989.JCM15548_11255"/>
<feature type="transmembrane region" description="Helical" evidence="6">
    <location>
        <begin position="147"/>
        <end position="172"/>
    </location>
</feature>
<dbReference type="InterPro" id="IPR036259">
    <property type="entry name" value="MFS_trans_sf"/>
</dbReference>
<feature type="transmembrane region" description="Helical" evidence="6">
    <location>
        <begin position="238"/>
        <end position="256"/>
    </location>
</feature>
<dbReference type="PROSITE" id="PS50850">
    <property type="entry name" value="MFS"/>
    <property type="match status" value="1"/>
</dbReference>
<evidence type="ECO:0000259" key="7">
    <source>
        <dbReference type="PROSITE" id="PS50850"/>
    </source>
</evidence>
<dbReference type="CDD" id="cd17321">
    <property type="entry name" value="MFS_MMR_MDR_like"/>
    <property type="match status" value="1"/>
</dbReference>
<feature type="transmembrane region" description="Helical" evidence="6">
    <location>
        <begin position="22"/>
        <end position="44"/>
    </location>
</feature>
<dbReference type="Proteomes" id="UP000032900">
    <property type="component" value="Unassembled WGS sequence"/>
</dbReference>
<dbReference type="SUPFAM" id="SSF103473">
    <property type="entry name" value="MFS general substrate transporter"/>
    <property type="match status" value="1"/>
</dbReference>
<comment type="caution">
    <text evidence="8">The sequence shown here is derived from an EMBL/GenBank/DDBJ whole genome shotgun (WGS) entry which is preliminary data.</text>
</comment>
<keyword evidence="4 6" id="KW-1133">Transmembrane helix</keyword>
<dbReference type="EMBL" id="BAZW01000006">
    <property type="protein sequence ID" value="GAO29098.1"/>
    <property type="molecule type" value="Genomic_DNA"/>
</dbReference>
<gene>
    <name evidence="8" type="ORF">JCM15548_11255</name>
</gene>
<feature type="transmembrane region" description="Helical" evidence="6">
    <location>
        <begin position="321"/>
        <end position="339"/>
    </location>
</feature>
<evidence type="ECO:0000256" key="3">
    <source>
        <dbReference type="ARBA" id="ARBA00022692"/>
    </source>
</evidence>
<accession>A0A0E9LUW6</accession>
<feature type="transmembrane region" description="Helical" evidence="6">
    <location>
        <begin position="184"/>
        <end position="201"/>
    </location>
</feature>
<proteinExistence type="predicted"/>
<feature type="transmembrane region" description="Helical" evidence="6">
    <location>
        <begin position="50"/>
        <end position="72"/>
    </location>
</feature>
<dbReference type="PANTHER" id="PTHR42718:SF9">
    <property type="entry name" value="MAJOR FACILITATOR SUPERFAMILY MULTIDRUG TRANSPORTER MFSC"/>
    <property type="match status" value="1"/>
</dbReference>
<dbReference type="FunFam" id="1.20.1250.20:FF:000503">
    <property type="entry name" value="Drug resistance transporter, EmrB/QacA subfamily"/>
    <property type="match status" value="1"/>
</dbReference>
<comment type="subcellular location">
    <subcellularLocation>
        <location evidence="1">Membrane</location>
        <topology evidence="1">Multi-pass membrane protein</topology>
    </subcellularLocation>
</comment>
<dbReference type="PANTHER" id="PTHR42718">
    <property type="entry name" value="MAJOR FACILITATOR SUPERFAMILY MULTIDRUG TRANSPORTER MFSC"/>
    <property type="match status" value="1"/>
</dbReference>
<feature type="transmembrane region" description="Helical" evidence="6">
    <location>
        <begin position="213"/>
        <end position="232"/>
    </location>
</feature>
<feature type="domain" description="Major facilitator superfamily (MFS) profile" evidence="7">
    <location>
        <begin position="1"/>
        <end position="345"/>
    </location>
</feature>
<dbReference type="GO" id="GO:0022857">
    <property type="term" value="F:transmembrane transporter activity"/>
    <property type="evidence" value="ECO:0007669"/>
    <property type="project" value="InterPro"/>
</dbReference>
<keyword evidence="3 6" id="KW-0812">Transmembrane</keyword>
<evidence type="ECO:0000256" key="4">
    <source>
        <dbReference type="ARBA" id="ARBA00022989"/>
    </source>
</evidence>
<dbReference type="AlphaFoldDB" id="A0A0E9LUW6"/>
<dbReference type="InterPro" id="IPR011701">
    <property type="entry name" value="MFS"/>
</dbReference>
<feature type="transmembrane region" description="Helical" evidence="6">
    <location>
        <begin position="84"/>
        <end position="104"/>
    </location>
</feature>
<evidence type="ECO:0000256" key="1">
    <source>
        <dbReference type="ARBA" id="ARBA00004141"/>
    </source>
</evidence>
<reference evidence="8 9" key="1">
    <citation type="journal article" date="2015" name="Microbes Environ.">
        <title>Distribution and evolution of nitrogen fixation genes in the phylum bacteroidetes.</title>
        <authorList>
            <person name="Inoue J."/>
            <person name="Oshima K."/>
            <person name="Suda W."/>
            <person name="Sakamoto M."/>
            <person name="Iino T."/>
            <person name="Noda S."/>
            <person name="Hongoh Y."/>
            <person name="Hattori M."/>
            <person name="Ohkuma M."/>
        </authorList>
    </citation>
    <scope>NUCLEOTIDE SEQUENCE [LARGE SCALE GENOMIC DNA]</scope>
    <source>
        <strain evidence="8">JCM 15548</strain>
    </source>
</reference>
<protein>
    <submittedName>
        <fullName evidence="8">Efflux pump antibiotic resistance protein</fullName>
    </submittedName>
</protein>